<evidence type="ECO:0000256" key="5">
    <source>
        <dbReference type="ARBA" id="ARBA00022692"/>
    </source>
</evidence>
<feature type="transmembrane region" description="Helical" evidence="9">
    <location>
        <begin position="56"/>
        <end position="81"/>
    </location>
</feature>
<keyword evidence="9" id="KW-1278">Translocase</keyword>
<dbReference type="InterPro" id="IPR000440">
    <property type="entry name" value="NADH_UbQ/plastoQ_OxRdtase_su3"/>
</dbReference>
<keyword evidence="6 9" id="KW-1133">Transmembrane helix</keyword>
<proteinExistence type="inferred from homology"/>
<keyword evidence="9" id="KW-0520">NAD</keyword>
<feature type="transmembrane region" description="Helical" evidence="9">
    <location>
        <begin position="131"/>
        <end position="148"/>
    </location>
</feature>
<dbReference type="GO" id="GO:0016491">
    <property type="term" value="F:oxidoreductase activity"/>
    <property type="evidence" value="ECO:0007669"/>
    <property type="project" value="UniProtKB-KW"/>
</dbReference>
<dbReference type="GO" id="GO:0031966">
    <property type="term" value="C:mitochondrial membrane"/>
    <property type="evidence" value="ECO:0007669"/>
    <property type="project" value="UniProtKB-SubCell"/>
</dbReference>
<evidence type="ECO:0000256" key="3">
    <source>
        <dbReference type="ARBA" id="ARBA00021007"/>
    </source>
</evidence>
<comment type="similarity">
    <text evidence="2 9">Belongs to the complex I subunit 3 family.</text>
</comment>
<keyword evidence="9" id="KW-0679">Respiratory chain</keyword>
<dbReference type="InterPro" id="IPR038430">
    <property type="entry name" value="NDAH_ubi_oxred_su3_sf"/>
</dbReference>
<organism evidence="10">
    <name type="scientific">Clathrina clathrus</name>
    <name type="common">Mediterranean sponge</name>
    <dbReference type="NCBI Taxonomy" id="1031547"/>
    <lineage>
        <taxon>Eukaryota</taxon>
        <taxon>Metazoa</taxon>
        <taxon>Porifera</taxon>
        <taxon>Calcarea</taxon>
        <taxon>Calcinea</taxon>
        <taxon>Clathrinida</taxon>
        <taxon>Clathrinidae</taxon>
        <taxon>Clathrina</taxon>
    </lineage>
</organism>
<evidence type="ECO:0000256" key="8">
    <source>
        <dbReference type="ARBA" id="ARBA00049551"/>
    </source>
</evidence>
<comment type="subcellular location">
    <subcellularLocation>
        <location evidence="1">Membrane</location>
    </subcellularLocation>
    <subcellularLocation>
        <location evidence="9">Mitochondrion membrane</location>
        <topology evidence="9">Multi-pass membrane protein</topology>
    </subcellularLocation>
</comment>
<dbReference type="PANTHER" id="PTHR11058">
    <property type="entry name" value="NADH-UBIQUINONE OXIDOREDUCTASE CHAIN 3"/>
    <property type="match status" value="1"/>
</dbReference>
<evidence type="ECO:0000256" key="4">
    <source>
        <dbReference type="ARBA" id="ARBA00022448"/>
    </source>
</evidence>
<comment type="function">
    <text evidence="9">Core subunit of the mitochondrial membrane respiratory chain NADH dehydrogenase (Complex I) which catalyzes electron transfer from NADH through the respiratory chain, using ubiquinone as an electron acceptor. Essential for the catalytic activity of complex I.</text>
</comment>
<evidence type="ECO:0000313" key="10">
    <source>
        <dbReference type="EMBL" id="AGB07389.1"/>
    </source>
</evidence>
<keyword evidence="4 9" id="KW-0813">Transport</keyword>
<evidence type="ECO:0000256" key="1">
    <source>
        <dbReference type="ARBA" id="ARBA00004370"/>
    </source>
</evidence>
<protein>
    <recommendedName>
        <fullName evidence="3 9">NADH-ubiquinone oxidoreductase chain 3</fullName>
        <ecNumber evidence="9">7.1.1.2</ecNumber>
    </recommendedName>
</protein>
<evidence type="ECO:0000256" key="6">
    <source>
        <dbReference type="ARBA" id="ARBA00022989"/>
    </source>
</evidence>
<name>L0HNT3_CLACL</name>
<dbReference type="EC" id="7.1.1.2" evidence="9"/>
<dbReference type="Gene3D" id="1.20.58.1610">
    <property type="entry name" value="NADH:ubiquinone/plastoquinone oxidoreductase, chain 3"/>
    <property type="match status" value="1"/>
</dbReference>
<accession>L0HNT3</accession>
<keyword evidence="10" id="KW-0560">Oxidoreductase</keyword>
<evidence type="ECO:0000256" key="7">
    <source>
        <dbReference type="ARBA" id="ARBA00023136"/>
    </source>
</evidence>
<keyword evidence="9" id="KW-0830">Ubiquinone</keyword>
<dbReference type="Pfam" id="PF00507">
    <property type="entry name" value="Oxidored_q4"/>
    <property type="match status" value="1"/>
</dbReference>
<dbReference type="GO" id="GO:0008137">
    <property type="term" value="F:NADH dehydrogenase (ubiquinone) activity"/>
    <property type="evidence" value="ECO:0007669"/>
    <property type="project" value="UniProtKB-UniRule"/>
</dbReference>
<gene>
    <name evidence="10" type="primary">nad3</name>
</gene>
<dbReference type="GO" id="GO:0030964">
    <property type="term" value="C:NADH dehydrogenase complex"/>
    <property type="evidence" value="ECO:0007669"/>
    <property type="project" value="TreeGrafter"/>
</dbReference>
<keyword evidence="9 10" id="KW-0496">Mitochondrion</keyword>
<evidence type="ECO:0000256" key="9">
    <source>
        <dbReference type="RuleBase" id="RU003640"/>
    </source>
</evidence>
<dbReference type="EMBL" id="JX996196">
    <property type="protein sequence ID" value="AGB07389.1"/>
    <property type="molecule type" value="Genomic_DNA"/>
</dbReference>
<sequence>MKILSQLSLISVTLSLIFFVCTWILSPKYKLILRDTYSTYECGFASRRKSRLPFKLQFFLVGILFLIFDVEITALIPWGVIWMDSQYYSQLVLILFIRILVLGILWEFVLGGLLLNRSVKSEYLWIYDGEYVVFLPWFLFCILCSMIYDNLKYVVLVGVVAMSVFWVK</sequence>
<keyword evidence="7 9" id="KW-0472">Membrane</keyword>
<reference evidence="10" key="1">
    <citation type="journal article" date="2013" name="Mol. Biol. Evol.">
        <title>Mitochondrial DNA of Clathrina clathrus (Calcarea, Calcinea): Six Linear Chromosomes, Fragmented rRNAs, tRNA Editing, and a Novel Genetic Code.</title>
        <authorList>
            <person name="Lavrov D.V."/>
            <person name="Pett W."/>
            <person name="Voigt O."/>
            <person name="Worheide G."/>
            <person name="Forget L."/>
            <person name="Lang B.F."/>
            <person name="Kayal E."/>
        </authorList>
    </citation>
    <scope>NUCLEOTIDE SEQUENCE</scope>
</reference>
<keyword evidence="5 9" id="KW-0812">Transmembrane</keyword>
<comment type="catalytic activity">
    <reaction evidence="8 9">
        <text>a ubiquinone + NADH + 5 H(+)(in) = a ubiquinol + NAD(+) + 4 H(+)(out)</text>
        <dbReference type="Rhea" id="RHEA:29091"/>
        <dbReference type="Rhea" id="RHEA-COMP:9565"/>
        <dbReference type="Rhea" id="RHEA-COMP:9566"/>
        <dbReference type="ChEBI" id="CHEBI:15378"/>
        <dbReference type="ChEBI" id="CHEBI:16389"/>
        <dbReference type="ChEBI" id="CHEBI:17976"/>
        <dbReference type="ChEBI" id="CHEBI:57540"/>
        <dbReference type="ChEBI" id="CHEBI:57945"/>
        <dbReference type="EC" id="7.1.1.2"/>
    </reaction>
</comment>
<keyword evidence="9" id="KW-0249">Electron transport</keyword>
<dbReference type="AlphaFoldDB" id="L0HNT3"/>
<evidence type="ECO:0000256" key="2">
    <source>
        <dbReference type="ARBA" id="ARBA00008472"/>
    </source>
</evidence>
<comment type="caution">
    <text evidence="9">Lacks conserved residue(s) required for the propagation of feature annotation.</text>
</comment>
<feature type="transmembrane region" description="Helical" evidence="9">
    <location>
        <begin position="87"/>
        <end position="110"/>
    </location>
</feature>
<feature type="transmembrane region" description="Helical" evidence="9">
    <location>
        <begin position="6"/>
        <end position="25"/>
    </location>
</feature>
<geneLocation type="mitochondrion" evidence="10"/>
<dbReference type="PANTHER" id="PTHR11058:SF9">
    <property type="entry name" value="NADH-UBIQUINONE OXIDOREDUCTASE CHAIN 3"/>
    <property type="match status" value="1"/>
</dbReference>